<dbReference type="PANTHER" id="PTHR43861">
    <property type="entry name" value="TRANS-ACONITATE 2-METHYLTRANSFERASE-RELATED"/>
    <property type="match status" value="1"/>
</dbReference>
<keyword evidence="2" id="KW-0808">Transferase</keyword>
<accession>A0A7K4MLZ9</accession>
<reference evidence="2 3" key="1">
    <citation type="journal article" date="2019" name="Environ. Microbiol.">
        <title>Genomics insights into ecotype formation of ammonia-oxidizing archaea in the deep ocean.</title>
        <authorList>
            <person name="Wang Y."/>
            <person name="Huang J.M."/>
            <person name="Cui G.J."/>
            <person name="Nunoura T."/>
            <person name="Takaki Y."/>
            <person name="Li W.L."/>
            <person name="Li J."/>
            <person name="Gao Z.M."/>
            <person name="Takai K."/>
            <person name="Zhang A.Q."/>
            <person name="Stepanauskas R."/>
        </authorList>
    </citation>
    <scope>NUCLEOTIDE SEQUENCE [LARGE SCALE GENOMIC DNA]</scope>
    <source>
        <strain evidence="2 3">C4</strain>
    </source>
</reference>
<dbReference type="InterPro" id="IPR029063">
    <property type="entry name" value="SAM-dependent_MTases_sf"/>
</dbReference>
<organism evidence="2 3">
    <name type="scientific">Marine Group I thaumarchaeote</name>
    <dbReference type="NCBI Taxonomy" id="2511932"/>
    <lineage>
        <taxon>Archaea</taxon>
        <taxon>Nitrososphaerota</taxon>
        <taxon>Marine Group I</taxon>
    </lineage>
</organism>
<dbReference type="GO" id="GO:0008757">
    <property type="term" value="F:S-adenosylmethionine-dependent methyltransferase activity"/>
    <property type="evidence" value="ECO:0007669"/>
    <property type="project" value="InterPro"/>
</dbReference>
<dbReference type="InterPro" id="IPR013216">
    <property type="entry name" value="Methyltransf_11"/>
</dbReference>
<dbReference type="Proteomes" id="UP000568446">
    <property type="component" value="Unassembled WGS sequence"/>
</dbReference>
<name>A0A7K4MLZ9_9ARCH</name>
<dbReference type="Gene3D" id="3.40.50.150">
    <property type="entry name" value="Vaccinia Virus protein VP39"/>
    <property type="match status" value="1"/>
</dbReference>
<dbReference type="GO" id="GO:0032259">
    <property type="term" value="P:methylation"/>
    <property type="evidence" value="ECO:0007669"/>
    <property type="project" value="UniProtKB-KW"/>
</dbReference>
<dbReference type="EMBL" id="JACATK010000046">
    <property type="protein sequence ID" value="NWJ30238.1"/>
    <property type="molecule type" value="Genomic_DNA"/>
</dbReference>
<proteinExistence type="predicted"/>
<protein>
    <submittedName>
        <fullName evidence="2">Methyltransferase domain-containing protein</fullName>
    </submittedName>
</protein>
<feature type="domain" description="Methyltransferase type 11" evidence="1">
    <location>
        <begin position="46"/>
        <end position="136"/>
    </location>
</feature>
<evidence type="ECO:0000259" key="1">
    <source>
        <dbReference type="Pfam" id="PF08241"/>
    </source>
</evidence>
<dbReference type="SUPFAM" id="SSF53335">
    <property type="entry name" value="S-adenosyl-L-methionine-dependent methyltransferases"/>
    <property type="match status" value="1"/>
</dbReference>
<evidence type="ECO:0000313" key="2">
    <source>
        <dbReference type="EMBL" id="NWJ30238.1"/>
    </source>
</evidence>
<sequence length="235" mass="27450">MNNENKDGIDYLDVTYDENEKPRTDFPFNLAKYLVDRFHLENSKILDVGCGRCEVLDAFNKLGLDISGVDASERIRGFAPKEISKLEILDFSKENLPFNDDEFDVIFTKSVIEHVSDPTHLMKEILRILKPKGIFISLTPEWASQMKTFYDDPTHVHPYQLKGLKDLLILSEFKDVHAEIFYYYELLWESSFWRFFASILRKFISNKTGRSLTESTGIKLFRWGVERQILGIGYK</sequence>
<gene>
    <name evidence="2" type="ORF">HX850_04920</name>
</gene>
<comment type="caution">
    <text evidence="2">The sequence shown here is derived from an EMBL/GenBank/DDBJ whole genome shotgun (WGS) entry which is preliminary data.</text>
</comment>
<dbReference type="AlphaFoldDB" id="A0A7K4MLZ9"/>
<dbReference type="CDD" id="cd02440">
    <property type="entry name" value="AdoMet_MTases"/>
    <property type="match status" value="1"/>
</dbReference>
<evidence type="ECO:0000313" key="3">
    <source>
        <dbReference type="Proteomes" id="UP000568446"/>
    </source>
</evidence>
<dbReference type="Pfam" id="PF08241">
    <property type="entry name" value="Methyltransf_11"/>
    <property type="match status" value="1"/>
</dbReference>
<keyword evidence="2" id="KW-0489">Methyltransferase</keyword>